<protein>
    <submittedName>
        <fullName evidence="1">Uncharacterized protein</fullName>
    </submittedName>
</protein>
<accession>A0A935UFV8</accession>
<name>A0A935UFV8_9PROT</name>
<organism evidence="1 2">
    <name type="scientific">Candidatus Accumulibacter proximus</name>
    <dbReference type="NCBI Taxonomy" id="2954385"/>
    <lineage>
        <taxon>Bacteria</taxon>
        <taxon>Pseudomonadati</taxon>
        <taxon>Pseudomonadota</taxon>
        <taxon>Betaproteobacteria</taxon>
        <taxon>Candidatus Accumulibacter</taxon>
    </lineage>
</organism>
<dbReference type="Proteomes" id="UP000697998">
    <property type="component" value="Unassembled WGS sequence"/>
</dbReference>
<reference evidence="1 2" key="1">
    <citation type="submission" date="2020-10" db="EMBL/GenBank/DDBJ databases">
        <title>Connecting structure to function with the recovery of over 1000 high-quality activated sludge metagenome-assembled genomes encoding full-length rRNA genes using long-read sequencing.</title>
        <authorList>
            <person name="Singleton C.M."/>
            <person name="Petriglieri F."/>
            <person name="Kristensen J.M."/>
            <person name="Kirkegaard R.H."/>
            <person name="Michaelsen T.Y."/>
            <person name="Andersen M.H."/>
            <person name="Karst S.M."/>
            <person name="Dueholm M.S."/>
            <person name="Nielsen P.H."/>
            <person name="Albertsen M."/>
        </authorList>
    </citation>
    <scope>NUCLEOTIDE SEQUENCE [LARGE SCALE GENOMIC DNA]</scope>
    <source>
        <strain evidence="1">EsbW_18-Q3-R4-48_BATAC.285</strain>
    </source>
</reference>
<comment type="caution">
    <text evidence="1">The sequence shown here is derived from an EMBL/GenBank/DDBJ whole genome shotgun (WGS) entry which is preliminary data.</text>
</comment>
<evidence type="ECO:0000313" key="1">
    <source>
        <dbReference type="EMBL" id="MBK7673793.1"/>
    </source>
</evidence>
<evidence type="ECO:0000313" key="2">
    <source>
        <dbReference type="Proteomes" id="UP000697998"/>
    </source>
</evidence>
<dbReference type="AlphaFoldDB" id="A0A935UFV8"/>
<proteinExistence type="predicted"/>
<dbReference type="EMBL" id="JADJMH010000001">
    <property type="protein sequence ID" value="MBK7673793.1"/>
    <property type="molecule type" value="Genomic_DNA"/>
</dbReference>
<sequence length="75" mass="8005">MRLTAPGTRPSDGNASVEFGQSQLELELVDRNLGEFGQSTLGLTATVWQSSELAGIALAPVMAAAQLKLAFTWFH</sequence>
<gene>
    <name evidence="1" type="ORF">IPJ27_02950</name>
</gene>